<sequence>MISAELIRQRVAAAGVVGAGGAGFPVAVKLAARADTYLVNGAECEPLLKVDQQLAAREAAALLRGLRHGMTATGATQGVIALKAKYREAIAALTPLLPADVRLHILEDIYPAGDEVITIWLATGRRVPPAGLPLDVGVVVSNVQTLLNVAAAVDQERPVTRRTLTVNGLVKQPLTLTLPLGTPLREALALAGGPSRDDVAFIDGGPMMGRLLPSLDLPVTKTTGGLLALPHDHLLIRRRQRGDAAQLAMARTVCEQCCLCTELCPRHLIGHELPPHLIVRAVNYRHAGPSPDTVLAALTCSECGVCEAYACPVEISPLRVNLLLKAELRAQGLRYQGALRPADPMARHRLVPVSRLITRLDLDLLNHKAPFQAMAYRPEKVVLPLRQHIGAAAQPCVATGERVREGQLIAAMPQGALGAALHASVDGVVVALDAETIVIQTSEPTCLTPSP</sequence>
<dbReference type="Pfam" id="PF13534">
    <property type="entry name" value="Fer4_17"/>
    <property type="match status" value="1"/>
</dbReference>
<proteinExistence type="predicted"/>
<protein>
    <submittedName>
        <fullName evidence="9">Electron transport complex protein RnfC</fullName>
    </submittedName>
</protein>
<dbReference type="EMBL" id="JAAOMA010000001">
    <property type="protein sequence ID" value="NHR03619.1"/>
    <property type="molecule type" value="Genomic_DNA"/>
</dbReference>
<dbReference type="InterPro" id="IPR037225">
    <property type="entry name" value="Nuo51_FMN-bd_sf"/>
</dbReference>
<keyword evidence="4" id="KW-0677">Repeat</keyword>
<accession>A0ABX0KVQ4</accession>
<dbReference type="Gene3D" id="3.10.20.600">
    <property type="match status" value="1"/>
</dbReference>
<keyword evidence="5" id="KW-0249">Electron transport</keyword>
<dbReference type="PANTHER" id="PTHR43034">
    <property type="entry name" value="ION-TRANSLOCATING OXIDOREDUCTASE COMPLEX SUBUNIT C"/>
    <property type="match status" value="1"/>
</dbReference>
<dbReference type="InterPro" id="IPR010208">
    <property type="entry name" value="Ion_transpt_RnfC/RsxC"/>
</dbReference>
<dbReference type="InterPro" id="IPR026902">
    <property type="entry name" value="RnfC_N"/>
</dbReference>
<evidence type="ECO:0000259" key="8">
    <source>
        <dbReference type="PROSITE" id="PS51379"/>
    </source>
</evidence>
<gene>
    <name evidence="9" type="ORF">HA052_00285</name>
</gene>
<dbReference type="Pfam" id="PF01512">
    <property type="entry name" value="Complex1_51K"/>
    <property type="match status" value="1"/>
</dbReference>
<evidence type="ECO:0000256" key="1">
    <source>
        <dbReference type="ARBA" id="ARBA00022448"/>
    </source>
</evidence>
<evidence type="ECO:0000256" key="3">
    <source>
        <dbReference type="ARBA" id="ARBA00022723"/>
    </source>
</evidence>
<evidence type="ECO:0000313" key="10">
    <source>
        <dbReference type="Proteomes" id="UP001515641"/>
    </source>
</evidence>
<keyword evidence="2" id="KW-0004">4Fe-4S</keyword>
<dbReference type="PANTHER" id="PTHR43034:SF2">
    <property type="entry name" value="ION-TRANSLOCATING OXIDOREDUCTASE COMPLEX SUBUNIT C"/>
    <property type="match status" value="1"/>
</dbReference>
<organism evidence="9 10">
    <name type="scientific">Chromobacterium fluminis</name>
    <dbReference type="NCBI Taxonomy" id="3044269"/>
    <lineage>
        <taxon>Bacteria</taxon>
        <taxon>Pseudomonadati</taxon>
        <taxon>Pseudomonadota</taxon>
        <taxon>Betaproteobacteria</taxon>
        <taxon>Neisseriales</taxon>
        <taxon>Chromobacteriaceae</taxon>
        <taxon>Chromobacterium</taxon>
    </lineage>
</organism>
<dbReference type="Gene3D" id="3.40.50.11540">
    <property type="entry name" value="NADH-ubiquinone oxidoreductase 51kDa subunit"/>
    <property type="match status" value="1"/>
</dbReference>
<dbReference type="SUPFAM" id="SSF142019">
    <property type="entry name" value="Nqo1 FMN-binding domain-like"/>
    <property type="match status" value="1"/>
</dbReference>
<evidence type="ECO:0000256" key="6">
    <source>
        <dbReference type="ARBA" id="ARBA00023004"/>
    </source>
</evidence>
<keyword evidence="7" id="KW-0411">Iron-sulfur</keyword>
<evidence type="ECO:0000256" key="4">
    <source>
        <dbReference type="ARBA" id="ARBA00022737"/>
    </source>
</evidence>
<keyword evidence="3" id="KW-0479">Metal-binding</keyword>
<evidence type="ECO:0000313" key="9">
    <source>
        <dbReference type="EMBL" id="NHR03619.1"/>
    </source>
</evidence>
<dbReference type="InterPro" id="IPR019554">
    <property type="entry name" value="Soluble_ligand-bd"/>
</dbReference>
<keyword evidence="10" id="KW-1185">Reference proteome</keyword>
<dbReference type="PROSITE" id="PS51379">
    <property type="entry name" value="4FE4S_FER_2"/>
    <property type="match status" value="1"/>
</dbReference>
<dbReference type="PIRSF" id="PIRSF036408">
    <property type="entry name" value="PduS_prd"/>
    <property type="match status" value="1"/>
</dbReference>
<dbReference type="Proteomes" id="UP001515641">
    <property type="component" value="Unassembled WGS sequence"/>
</dbReference>
<evidence type="ECO:0000256" key="7">
    <source>
        <dbReference type="ARBA" id="ARBA00023014"/>
    </source>
</evidence>
<dbReference type="Pfam" id="PF10531">
    <property type="entry name" value="SLBB"/>
    <property type="match status" value="1"/>
</dbReference>
<dbReference type="InterPro" id="IPR017054">
    <property type="entry name" value="PduS"/>
</dbReference>
<comment type="caution">
    <text evidence="9">The sequence shown here is derived from an EMBL/GenBank/DDBJ whole genome shotgun (WGS) entry which is preliminary data.</text>
</comment>
<keyword evidence="6" id="KW-0408">Iron</keyword>
<name>A0ABX0KVQ4_9NEIS</name>
<dbReference type="InterPro" id="IPR017896">
    <property type="entry name" value="4Fe4S_Fe-S-bd"/>
</dbReference>
<keyword evidence="1" id="KW-0813">Transport</keyword>
<dbReference type="SUPFAM" id="SSF46548">
    <property type="entry name" value="alpha-helical ferredoxin"/>
    <property type="match status" value="1"/>
</dbReference>
<evidence type="ECO:0000256" key="5">
    <source>
        <dbReference type="ARBA" id="ARBA00022982"/>
    </source>
</evidence>
<dbReference type="SUPFAM" id="SSF142984">
    <property type="entry name" value="Nqo1 middle domain-like"/>
    <property type="match status" value="1"/>
</dbReference>
<reference evidence="9 10" key="1">
    <citation type="submission" date="2020-03" db="EMBL/GenBank/DDBJ databases">
        <title>Draft genome sequence of environmentally isolated cultures.</title>
        <authorList>
            <person name="Wilson H.S."/>
            <person name="De Leon M.E."/>
        </authorList>
    </citation>
    <scope>NUCLEOTIDE SEQUENCE [LARGE SCALE GENOMIC DNA]</scope>
    <source>
        <strain evidence="9 10">HSC-31F16</strain>
    </source>
</reference>
<evidence type="ECO:0000256" key="2">
    <source>
        <dbReference type="ARBA" id="ARBA00022485"/>
    </source>
</evidence>
<dbReference type="InterPro" id="IPR011538">
    <property type="entry name" value="Nuo51_FMN-bd"/>
</dbReference>
<dbReference type="Pfam" id="PF13375">
    <property type="entry name" value="RnfC_N"/>
    <property type="match status" value="1"/>
</dbReference>
<feature type="domain" description="4Fe-4S ferredoxin-type" evidence="8">
    <location>
        <begin position="291"/>
        <end position="321"/>
    </location>
</feature>